<comment type="similarity">
    <text evidence="1">Belongs to the FAD-binding monooxygenase family.</text>
</comment>
<sequence length="119" mass="13367">MRIQATAETNSHNARNWVPLLDEPAFKPRNIHIICVGAGFSGLMLAYEAKYNESLQGFIDLTIYDKNHDVGGTWLVNRYPGVARTFTLFHLSQTLIGPVSMLQGQKYGLISRERPTSMV</sequence>
<dbReference type="PANTHER" id="PTHR42877:SF2">
    <property type="entry name" value="FAD_NAD(P)-BINDING DOMAIN-CONTAINING PROTEIN"/>
    <property type="match status" value="1"/>
</dbReference>
<name>A0A0D2XG29_FUSOF</name>
<dbReference type="SUPFAM" id="SSF51905">
    <property type="entry name" value="FAD/NAD(P)-binding domain"/>
    <property type="match status" value="1"/>
</dbReference>
<evidence type="ECO:0000313" key="3">
    <source>
        <dbReference type="Proteomes" id="UP000002489"/>
    </source>
</evidence>
<protein>
    <submittedName>
        <fullName evidence="2">Uncharacterized protein</fullName>
    </submittedName>
</protein>
<reference evidence="3" key="1">
    <citation type="journal article" date="2012" name="Mol. Plant Microbe Interact.">
        <title>A highly conserved effector in Fusarium oxysporum is required for full virulence on Arabidopsis.</title>
        <authorList>
            <person name="Thatcher L.F."/>
            <person name="Gardiner D.M."/>
            <person name="Kazan K."/>
            <person name="Manners J."/>
        </authorList>
    </citation>
    <scope>NUCLEOTIDE SEQUENCE [LARGE SCALE GENOMIC DNA]</scope>
    <source>
        <strain evidence="3">Fo5176</strain>
    </source>
</reference>
<dbReference type="EnsemblFungi" id="FOXG_02870T0">
    <property type="protein sequence ID" value="FOXG_02870P0"/>
    <property type="gene ID" value="FOXG_02870"/>
</dbReference>
<dbReference type="PANTHER" id="PTHR42877">
    <property type="entry name" value="L-ORNITHINE N(5)-MONOOXYGENASE-RELATED"/>
    <property type="match status" value="1"/>
</dbReference>
<evidence type="ECO:0000256" key="1">
    <source>
        <dbReference type="ARBA" id="ARBA00010139"/>
    </source>
</evidence>
<dbReference type="InterPro" id="IPR051209">
    <property type="entry name" value="FAD-bind_Monooxygenase_sf"/>
</dbReference>
<dbReference type="InterPro" id="IPR036188">
    <property type="entry name" value="FAD/NAD-bd_sf"/>
</dbReference>
<evidence type="ECO:0000313" key="2">
    <source>
        <dbReference type="EnsemblFungi" id="FOXG_02870P0"/>
    </source>
</evidence>
<dbReference type="Pfam" id="PF13450">
    <property type="entry name" value="NAD_binding_8"/>
    <property type="match status" value="1"/>
</dbReference>
<reference evidence="2" key="2">
    <citation type="submission" date="2025-08" db="UniProtKB">
        <authorList>
            <consortium name="EnsemblFungi"/>
        </authorList>
    </citation>
    <scope>IDENTIFICATION</scope>
    <source>
        <strain evidence="2">4287 / CBS 123668 / FGSC 9935 / NRRL 34936</strain>
    </source>
</reference>
<dbReference type="Gene3D" id="3.50.50.60">
    <property type="entry name" value="FAD/NAD(P)-binding domain"/>
    <property type="match status" value="1"/>
</dbReference>
<organism evidence="2 3">
    <name type="scientific">Fusarium oxysporum (strain Fo5176)</name>
    <name type="common">Fusarium vascular wilt</name>
    <dbReference type="NCBI Taxonomy" id="660025"/>
    <lineage>
        <taxon>Eukaryota</taxon>
        <taxon>Fungi</taxon>
        <taxon>Dikarya</taxon>
        <taxon>Ascomycota</taxon>
        <taxon>Pezizomycotina</taxon>
        <taxon>Sordariomycetes</taxon>
        <taxon>Hypocreomycetidae</taxon>
        <taxon>Hypocreales</taxon>
        <taxon>Nectriaceae</taxon>
        <taxon>Fusarium</taxon>
        <taxon>Fusarium oxysporum species complex</taxon>
    </lineage>
</organism>
<proteinExistence type="inferred from homology"/>
<accession>A0A0D2XG29</accession>
<dbReference type="AlphaFoldDB" id="A0A0D2XG29"/>
<dbReference type="Proteomes" id="UP000002489">
    <property type="component" value="Unassembled WGS sequence"/>
</dbReference>